<proteinExistence type="predicted"/>
<gene>
    <name evidence="1" type="ORF">IE990_31885</name>
</gene>
<evidence type="ECO:0000313" key="1">
    <source>
        <dbReference type="EMBL" id="MBD3705156.1"/>
    </source>
</evidence>
<protein>
    <submittedName>
        <fullName evidence="1">Uncharacterized protein</fullName>
    </submittedName>
</protein>
<organism evidence="1 2">
    <name type="scientific">Klebsiella pneumoniae</name>
    <dbReference type="NCBI Taxonomy" id="573"/>
    <lineage>
        <taxon>Bacteria</taxon>
        <taxon>Pseudomonadati</taxon>
        <taxon>Pseudomonadota</taxon>
        <taxon>Gammaproteobacteria</taxon>
        <taxon>Enterobacterales</taxon>
        <taxon>Enterobacteriaceae</taxon>
        <taxon>Klebsiella/Raoultella group</taxon>
        <taxon>Klebsiella</taxon>
        <taxon>Klebsiella pneumoniae complex</taxon>
    </lineage>
</organism>
<dbReference type="Proteomes" id="UP000652007">
    <property type="component" value="Unassembled WGS sequence"/>
</dbReference>
<comment type="caution">
    <text evidence="1">The sequence shown here is derived from an EMBL/GenBank/DDBJ whole genome shotgun (WGS) entry which is preliminary data.</text>
</comment>
<dbReference type="AlphaFoldDB" id="A0A927DIW2"/>
<sequence>MELLNKKCRGIVFWFLMQSTLALRQPMMISREATMLSSRLAVLLSAFIIG</sequence>
<reference evidence="1" key="1">
    <citation type="submission" date="2020-07" db="EMBL/GenBank/DDBJ databases">
        <title>Clinical and genomic characterization of carbapenemase-producing Enterobacterales causing secondary infections during the COVID-19 crisis at a New York City hospital.</title>
        <authorList>
            <person name="Gomez-Simmonds A."/>
            <person name="Annavajhala M.K."/>
            <person name="Uhlemann A.-C."/>
        </authorList>
    </citation>
    <scope>NUCLEOTIDE SEQUENCE</scope>
    <source>
        <strain evidence="1">NK1596</strain>
    </source>
</reference>
<evidence type="ECO:0000313" key="2">
    <source>
        <dbReference type="Proteomes" id="UP000652007"/>
    </source>
</evidence>
<accession>A0A927DIW2</accession>
<dbReference type="EMBL" id="JACXTH010000014">
    <property type="protein sequence ID" value="MBD3705156.1"/>
    <property type="molecule type" value="Genomic_DNA"/>
</dbReference>
<name>A0A927DIW2_KLEPN</name>